<evidence type="ECO:0000313" key="2">
    <source>
        <dbReference type="Proteomes" id="UP000031668"/>
    </source>
</evidence>
<evidence type="ECO:0000313" key="1">
    <source>
        <dbReference type="EMBL" id="KII66633.1"/>
    </source>
</evidence>
<dbReference type="OrthoDB" id="10067637at2759"/>
<dbReference type="InterPro" id="IPR053164">
    <property type="entry name" value="IS1016-like_transposase"/>
</dbReference>
<dbReference type="Proteomes" id="UP000031668">
    <property type="component" value="Unassembled WGS sequence"/>
</dbReference>
<sequence>MHNRGHDLLRPQRWVLGMYHAASKLAFHIDLGLETLPVDPPYIHQTVNHSLFFRDPITGAHTNNVEAYWASVKKSFKRGGQTSTNLLQQKKRPVLDKFTLIGVSKKWTFSDRTININIGRLQHLRKHVQNKFSRLCSIPHNKREIDEQEPEQTSPERFVEKLTTSIKNLLVALVDISVDQLVKRVREMYLAPTEPNLATKLLRTFSTDYQRNNFVTNAVGIIIQENEMRWQYARLPLTRANKQYLLELKHKRLARKKGLYYIRSAGSVFKVPIEECDKPKTTFSTGIGIYEFKTLPLSVHMPWQPVNGFSVQS</sequence>
<dbReference type="PANTHER" id="PTHR47163">
    <property type="entry name" value="DDE_TNP_IS1595 DOMAIN-CONTAINING PROTEIN"/>
    <property type="match status" value="1"/>
</dbReference>
<organism evidence="1 2">
    <name type="scientific">Thelohanellus kitauei</name>
    <name type="common">Myxosporean</name>
    <dbReference type="NCBI Taxonomy" id="669202"/>
    <lineage>
        <taxon>Eukaryota</taxon>
        <taxon>Metazoa</taxon>
        <taxon>Cnidaria</taxon>
        <taxon>Myxozoa</taxon>
        <taxon>Myxosporea</taxon>
        <taxon>Bivalvulida</taxon>
        <taxon>Platysporina</taxon>
        <taxon>Myxobolidae</taxon>
        <taxon>Thelohanellus</taxon>
    </lineage>
</organism>
<dbReference type="AlphaFoldDB" id="A0A0C2JBV5"/>
<comment type="caution">
    <text evidence="1">The sequence shown here is derived from an EMBL/GenBank/DDBJ whole genome shotgun (WGS) entry which is preliminary data.</text>
</comment>
<reference evidence="1 2" key="1">
    <citation type="journal article" date="2014" name="Genome Biol. Evol.">
        <title>The genome of the myxosporean Thelohanellus kitauei shows adaptations to nutrient acquisition within its fish host.</title>
        <authorList>
            <person name="Yang Y."/>
            <person name="Xiong J."/>
            <person name="Zhou Z."/>
            <person name="Huo F."/>
            <person name="Miao W."/>
            <person name="Ran C."/>
            <person name="Liu Y."/>
            <person name="Zhang J."/>
            <person name="Feng J."/>
            <person name="Wang M."/>
            <person name="Wang M."/>
            <person name="Wang L."/>
            <person name="Yao B."/>
        </authorList>
    </citation>
    <scope>NUCLEOTIDE SEQUENCE [LARGE SCALE GENOMIC DNA]</scope>
    <source>
        <strain evidence="1">Wuqing</strain>
    </source>
</reference>
<gene>
    <name evidence="1" type="ORF">RF11_01899</name>
</gene>
<accession>A0A0C2JBV5</accession>
<proteinExistence type="predicted"/>
<protein>
    <submittedName>
        <fullName evidence="1">Uncharacterized protein</fullName>
    </submittedName>
</protein>
<name>A0A0C2JBV5_THEKT</name>
<dbReference type="EMBL" id="JWZT01003493">
    <property type="protein sequence ID" value="KII66633.1"/>
    <property type="molecule type" value="Genomic_DNA"/>
</dbReference>
<dbReference type="PANTHER" id="PTHR47163:SF2">
    <property type="entry name" value="SI:DKEY-17M8.2"/>
    <property type="match status" value="1"/>
</dbReference>
<keyword evidence="2" id="KW-1185">Reference proteome</keyword>